<feature type="domain" description="DUF2460" evidence="1">
    <location>
        <begin position="5"/>
        <end position="201"/>
    </location>
</feature>
<keyword evidence="3" id="KW-1185">Reference proteome</keyword>
<accession>A0ABU9T8B5</accession>
<dbReference type="InterPro" id="IPR011740">
    <property type="entry name" value="DUF2460"/>
</dbReference>
<dbReference type="Pfam" id="PF09343">
    <property type="entry name" value="DUF2460"/>
    <property type="match status" value="1"/>
</dbReference>
<dbReference type="RefSeq" id="WP_342848693.1">
    <property type="nucleotide sequence ID" value="NZ_JBBMQO010000006.1"/>
</dbReference>
<sequence>MSDFHNVRFPSRLKLNVSGGPEMRVDVTRLSSGHERRNTRWSAPLRRYLISVGQRPLEEIQVLTAFFEARSGPLYGFLFRDPFEHKTAGNNQAVSAIDAQIGVGDGVTTAMNLILQNGRQVTHPIEESLRIAIDGEEVFSGFTFDQVTKKLVFDAAPPIGAIISAGFEFDVPVRFENEQLIATRTVNNAGEVSDITLLELRF</sequence>
<name>A0ABU9T8B5_9HYPH</name>
<proteinExistence type="predicted"/>
<evidence type="ECO:0000259" key="1">
    <source>
        <dbReference type="Pfam" id="PF09343"/>
    </source>
</evidence>
<protein>
    <submittedName>
        <fullName evidence="2">DUF2460 domain-containing protein</fullName>
    </submittedName>
</protein>
<dbReference type="NCBIfam" id="TIGR02217">
    <property type="entry name" value="chp_TIGR02217"/>
    <property type="match status" value="1"/>
</dbReference>
<evidence type="ECO:0000313" key="2">
    <source>
        <dbReference type="EMBL" id="MEM5502369.1"/>
    </source>
</evidence>
<gene>
    <name evidence="2" type="ORF">WNY59_12310</name>
</gene>
<reference evidence="2 3" key="1">
    <citation type="submission" date="2024-03" db="EMBL/GenBank/DDBJ databases">
        <title>Community enrichment and isolation of bacterial strains for fucoidan degradation.</title>
        <authorList>
            <person name="Sichert A."/>
        </authorList>
    </citation>
    <scope>NUCLEOTIDE SEQUENCE [LARGE SCALE GENOMIC DNA]</scope>
    <source>
        <strain evidence="2 3">AS62</strain>
    </source>
</reference>
<comment type="caution">
    <text evidence="2">The sequence shown here is derived from an EMBL/GenBank/DDBJ whole genome shotgun (WGS) entry which is preliminary data.</text>
</comment>
<dbReference type="EMBL" id="JBBMQO010000006">
    <property type="protein sequence ID" value="MEM5502369.1"/>
    <property type="molecule type" value="Genomic_DNA"/>
</dbReference>
<evidence type="ECO:0000313" key="3">
    <source>
        <dbReference type="Proteomes" id="UP001477870"/>
    </source>
</evidence>
<dbReference type="Proteomes" id="UP001477870">
    <property type="component" value="Unassembled WGS sequence"/>
</dbReference>
<organism evidence="2 3">
    <name type="scientific">Ahrensia kielensis</name>
    <dbReference type="NCBI Taxonomy" id="76980"/>
    <lineage>
        <taxon>Bacteria</taxon>
        <taxon>Pseudomonadati</taxon>
        <taxon>Pseudomonadota</taxon>
        <taxon>Alphaproteobacteria</taxon>
        <taxon>Hyphomicrobiales</taxon>
        <taxon>Ahrensiaceae</taxon>
        <taxon>Ahrensia</taxon>
    </lineage>
</organism>